<sequence>MRDDEPLLRWQWRGYARNHQHPRNLLLHIVAVPMFMAGTVLGLYGLLRLNLPAIALGLVCMGMSMALQGRGHRLEAHAPEPFAGPADIAGRILAEQWITFPRYVLSGQWWHALAGRGAAPVPASAPTPARSGDVTGQGG</sequence>
<evidence type="ECO:0000313" key="4">
    <source>
        <dbReference type="Proteomes" id="UP000249638"/>
    </source>
</evidence>
<gene>
    <name evidence="3" type="ORF">C7416_102430</name>
</gene>
<dbReference type="EMBL" id="QKZN01000002">
    <property type="protein sequence ID" value="PZX32257.1"/>
    <property type="molecule type" value="Genomic_DNA"/>
</dbReference>
<feature type="region of interest" description="Disordered" evidence="1">
    <location>
        <begin position="120"/>
        <end position="139"/>
    </location>
</feature>
<keyword evidence="2" id="KW-0812">Transmembrane</keyword>
<proteinExistence type="predicted"/>
<evidence type="ECO:0000256" key="1">
    <source>
        <dbReference type="SAM" id="MobiDB-lite"/>
    </source>
</evidence>
<evidence type="ECO:0008006" key="5">
    <source>
        <dbReference type="Google" id="ProtNLM"/>
    </source>
</evidence>
<organism evidence="3 4">
    <name type="scientific">Cupriavidus phytorum</name>
    <dbReference type="NCBI Taxonomy" id="3024399"/>
    <lineage>
        <taxon>Bacteria</taxon>
        <taxon>Pseudomonadati</taxon>
        <taxon>Pseudomonadota</taxon>
        <taxon>Betaproteobacteria</taxon>
        <taxon>Burkholderiales</taxon>
        <taxon>Burkholderiaceae</taxon>
        <taxon>Cupriavidus</taxon>
    </lineage>
</organism>
<keyword evidence="2" id="KW-0472">Membrane</keyword>
<evidence type="ECO:0000313" key="3">
    <source>
        <dbReference type="EMBL" id="PZX32257.1"/>
    </source>
</evidence>
<accession>A0A2W7PJ91</accession>
<dbReference type="Proteomes" id="UP000249638">
    <property type="component" value="Unassembled WGS sequence"/>
</dbReference>
<keyword evidence="2" id="KW-1133">Transmembrane helix</keyword>
<protein>
    <recommendedName>
        <fullName evidence="5">Terminase</fullName>
    </recommendedName>
</protein>
<keyword evidence="4" id="KW-1185">Reference proteome</keyword>
<name>A0A2W7PJ91_9BURK</name>
<feature type="transmembrane region" description="Helical" evidence="2">
    <location>
        <begin position="25"/>
        <end position="44"/>
    </location>
</feature>
<dbReference type="AlphaFoldDB" id="A0A2W7PJ91"/>
<feature type="compositionally biased region" description="Low complexity" evidence="1">
    <location>
        <begin position="120"/>
        <end position="129"/>
    </location>
</feature>
<comment type="caution">
    <text evidence="3">The sequence shown here is derived from an EMBL/GenBank/DDBJ whole genome shotgun (WGS) entry which is preliminary data.</text>
</comment>
<evidence type="ECO:0000256" key="2">
    <source>
        <dbReference type="SAM" id="Phobius"/>
    </source>
</evidence>
<reference evidence="3" key="1">
    <citation type="submission" date="2018-06" db="EMBL/GenBank/DDBJ databases">
        <title>Genomic Encyclopedia of Type Strains, Phase IV (KMG-V): Genome sequencing to study the core and pangenomes of soil and plant-associated prokaryotes.</title>
        <authorList>
            <person name="Whitman W."/>
        </authorList>
    </citation>
    <scope>NUCLEOTIDE SEQUENCE [LARGE SCALE GENOMIC DNA]</scope>
    <source>
        <strain evidence="3">MLR2-44</strain>
    </source>
</reference>